<comment type="similarity">
    <text evidence="6">Belongs to the WD repeat WDR6 family.</text>
</comment>
<evidence type="ECO:0000256" key="7">
    <source>
        <dbReference type="ARBA" id="ARBA00040154"/>
    </source>
</evidence>
<name>A0A7M7QAS2_NASVI</name>
<evidence type="ECO:0000256" key="3">
    <source>
        <dbReference type="ARBA" id="ARBA00022574"/>
    </source>
</evidence>
<dbReference type="AlphaFoldDB" id="A0A7M7QAS2"/>
<dbReference type="GO" id="GO:0005737">
    <property type="term" value="C:cytoplasm"/>
    <property type="evidence" value="ECO:0007669"/>
    <property type="project" value="UniProtKB-SubCell"/>
</dbReference>
<dbReference type="RefSeq" id="XP_031784567.1">
    <property type="nucleotide sequence ID" value="XM_031928707.2"/>
</dbReference>
<dbReference type="PANTHER" id="PTHR14344">
    <property type="entry name" value="WD REPEAT PROTEIN"/>
    <property type="match status" value="1"/>
</dbReference>
<dbReference type="PANTHER" id="PTHR14344:SF3">
    <property type="entry name" value="WD REPEAT-CONTAINING PROTEIN 6"/>
    <property type="match status" value="1"/>
</dbReference>
<accession>A0A7M7QAS2</accession>
<dbReference type="InParanoid" id="A0A7M7QAS2"/>
<dbReference type="Pfam" id="PF00400">
    <property type="entry name" value="WD40"/>
    <property type="match status" value="2"/>
</dbReference>
<sequence length="1023" mass="116574">MNFSDLSTDVLAVKCISNYVFIGIGCKLYAICKTDYKIKIKIDALHPDNIHGIVIKSNSKLIVYGGKSLCVFDLNISDNDVSINMLDKIHRFDDWIIDVDWLGSLRDSTLTILFAHNNVYNYDLSDQNFTNTACNEICLLYAGTISGQNYEKAIIFSGTVFQEILIWSINNKTDNRYSEVLHRLKGHKGVIFSIFYNPTNNLICSTSDDRTVRLWKVSSENMDDQNPINWVNAKISLQTTMYGHLARVWRAVLFKSVIISIGEDSRICFWNLSGELIHKIEAHQGASIWCIDISEDDIVYTGGADGYVNCWPLGSIKSYMENHILLENKDIIPKNVNFIDDGDVFIFINCDSSNKILHFCKKQYQLKYTYDVSDYPSTYCIMELSLNRQRIALASIKGEVTLYDKTQSKWMHSCTYKVMDSKIYSMQWLDHDIVATCGSEGVLLIIKFVSNGIQVLSEHILPPSRERWTTSACMHKNLLICGDRMGSIFIYKLDNNSKNPLQSFKKIHGRLGVQSCSIIDSNLISTGRDGTLRFYTFSNVDSITPTVNFLYTKSTPMDWASRLLKIENNHYVLGFKEEDFVIYDVRLKRILLTIHCGGGHRSWDCIIKDKLIKFVYIQKRKVCTVTIPLNKICIPPLLSGFHKKEIYCIKTLPLLSKHHNILISGGEDCSFHINYINSSTSKLKPNFKLINNYDGHLSSIKCISILSLTIYENMSKFLIFSGGGRAQLKIWEIIINFSESTFVNEDLSCKDLLSYMLHGPDKERNKIWVGKELMYNADPETRYMDISTLRNPDHTCDIFIFIACSDGYLRTLNYNVESNEIKLIDSLAYKSRCILKVHAFLYKKKILIMSMATDGLLNFWHFSASNEIVSIRNLPIDDKLNISLHQSGINSFDIKVVNDSEYILATGGDDNLLSLLIFEITLTSNEDLFIRTKSSWKSTSSHHAQITGLKLLNDNRLVSVGTDKQLLVHKYSVDGSKISSILVEEKTLCISDVQGLTLCENQMTNTELFCIYGKGLQLLKNSK</sequence>
<protein>
    <recommendedName>
        <fullName evidence="7">tRNA (34-2'-O)-methyltransferase regulator WDR6</fullName>
    </recommendedName>
</protein>
<dbReference type="PROSITE" id="PS50294">
    <property type="entry name" value="WD_REPEATS_REGION"/>
    <property type="match status" value="1"/>
</dbReference>
<dbReference type="Gene3D" id="2.130.10.10">
    <property type="entry name" value="YVTN repeat-like/Quinoprotein amine dehydrogenase"/>
    <property type="match status" value="4"/>
</dbReference>
<dbReference type="EnsemblMetazoa" id="XM_031928707">
    <property type="protein sequence ID" value="XP_031784567"/>
    <property type="gene ID" value="LOC100678464"/>
</dbReference>
<keyword evidence="3 8" id="KW-0853">WD repeat</keyword>
<keyword evidence="5" id="KW-0677">Repeat</keyword>
<reference evidence="9" key="1">
    <citation type="submission" date="2021-01" db="UniProtKB">
        <authorList>
            <consortium name="EnsemblMetazoa"/>
        </authorList>
    </citation>
    <scope>IDENTIFICATION</scope>
</reference>
<dbReference type="OrthoDB" id="5594999at2759"/>
<dbReference type="InterPro" id="IPR051973">
    <property type="entry name" value="tRNA_Anticodon_Mtase-Reg"/>
</dbReference>
<organism evidence="9 10">
    <name type="scientific">Nasonia vitripennis</name>
    <name type="common">Parasitic wasp</name>
    <dbReference type="NCBI Taxonomy" id="7425"/>
    <lineage>
        <taxon>Eukaryota</taxon>
        <taxon>Metazoa</taxon>
        <taxon>Ecdysozoa</taxon>
        <taxon>Arthropoda</taxon>
        <taxon>Hexapoda</taxon>
        <taxon>Insecta</taxon>
        <taxon>Pterygota</taxon>
        <taxon>Neoptera</taxon>
        <taxon>Endopterygota</taxon>
        <taxon>Hymenoptera</taxon>
        <taxon>Apocrita</taxon>
        <taxon>Proctotrupomorpha</taxon>
        <taxon>Chalcidoidea</taxon>
        <taxon>Pteromalidae</taxon>
        <taxon>Pteromalinae</taxon>
        <taxon>Nasonia</taxon>
    </lineage>
</organism>
<dbReference type="InterPro" id="IPR001680">
    <property type="entry name" value="WD40_rpt"/>
</dbReference>
<evidence type="ECO:0000313" key="10">
    <source>
        <dbReference type="Proteomes" id="UP000002358"/>
    </source>
</evidence>
<dbReference type="KEGG" id="nvi:100678464"/>
<evidence type="ECO:0000256" key="8">
    <source>
        <dbReference type="PROSITE-ProRule" id="PRU00221"/>
    </source>
</evidence>
<evidence type="ECO:0000256" key="2">
    <source>
        <dbReference type="ARBA" id="ARBA00022490"/>
    </source>
</evidence>
<evidence type="ECO:0000256" key="5">
    <source>
        <dbReference type="ARBA" id="ARBA00022737"/>
    </source>
</evidence>
<dbReference type="Proteomes" id="UP000002358">
    <property type="component" value="Chromosome 1"/>
</dbReference>
<keyword evidence="2" id="KW-0963">Cytoplasm</keyword>
<dbReference type="SMART" id="SM00320">
    <property type="entry name" value="WD40"/>
    <property type="match status" value="9"/>
</dbReference>
<dbReference type="SUPFAM" id="SSF50978">
    <property type="entry name" value="WD40 repeat-like"/>
    <property type="match status" value="3"/>
</dbReference>
<evidence type="ECO:0000256" key="1">
    <source>
        <dbReference type="ARBA" id="ARBA00004496"/>
    </source>
</evidence>
<dbReference type="InterPro" id="IPR036322">
    <property type="entry name" value="WD40_repeat_dom_sf"/>
</dbReference>
<evidence type="ECO:0000256" key="4">
    <source>
        <dbReference type="ARBA" id="ARBA00022694"/>
    </source>
</evidence>
<dbReference type="GeneID" id="100678464"/>
<dbReference type="FunCoup" id="A0A7M7QAS2">
    <property type="interactions" value="1003"/>
</dbReference>
<evidence type="ECO:0000256" key="6">
    <source>
        <dbReference type="ARBA" id="ARBA00038255"/>
    </source>
</evidence>
<comment type="subcellular location">
    <subcellularLocation>
        <location evidence="1">Cytoplasm</location>
    </subcellularLocation>
</comment>
<dbReference type="GO" id="GO:0030488">
    <property type="term" value="P:tRNA methylation"/>
    <property type="evidence" value="ECO:0007669"/>
    <property type="project" value="TreeGrafter"/>
</dbReference>
<dbReference type="PROSITE" id="PS50082">
    <property type="entry name" value="WD_REPEATS_2"/>
    <property type="match status" value="1"/>
</dbReference>
<evidence type="ECO:0000313" key="9">
    <source>
        <dbReference type="EnsemblMetazoa" id="XP_031784567"/>
    </source>
</evidence>
<keyword evidence="10" id="KW-1185">Reference proteome</keyword>
<dbReference type="InterPro" id="IPR015943">
    <property type="entry name" value="WD40/YVTN_repeat-like_dom_sf"/>
</dbReference>
<proteinExistence type="inferred from homology"/>
<keyword evidence="4" id="KW-0819">tRNA processing</keyword>
<feature type="repeat" description="WD" evidence="8">
    <location>
        <begin position="184"/>
        <end position="225"/>
    </location>
</feature>